<proteinExistence type="predicted"/>
<evidence type="ECO:0000313" key="3">
    <source>
        <dbReference type="Proteomes" id="UP000184510"/>
    </source>
</evidence>
<feature type="region of interest" description="Disordered" evidence="1">
    <location>
        <begin position="60"/>
        <end position="80"/>
    </location>
</feature>
<evidence type="ECO:0000256" key="1">
    <source>
        <dbReference type="SAM" id="MobiDB-lite"/>
    </source>
</evidence>
<dbReference type="InParanoid" id="A0A1M6DEZ6"/>
<keyword evidence="3" id="KW-1185">Reference proteome</keyword>
<evidence type="ECO:0000313" key="2">
    <source>
        <dbReference type="EMBL" id="SHI71760.1"/>
    </source>
</evidence>
<dbReference type="Proteomes" id="UP000184510">
    <property type="component" value="Unassembled WGS sequence"/>
</dbReference>
<dbReference type="AlphaFoldDB" id="A0A1M6DEZ6"/>
<organism evidence="2 3">
    <name type="scientific">Rubritalea squalenifaciens DSM 18772</name>
    <dbReference type="NCBI Taxonomy" id="1123071"/>
    <lineage>
        <taxon>Bacteria</taxon>
        <taxon>Pseudomonadati</taxon>
        <taxon>Verrucomicrobiota</taxon>
        <taxon>Verrucomicrobiia</taxon>
        <taxon>Verrucomicrobiales</taxon>
        <taxon>Rubritaleaceae</taxon>
        <taxon>Rubritalea</taxon>
    </lineage>
</organism>
<protein>
    <submittedName>
        <fullName evidence="2">Uncharacterized protein</fullName>
    </submittedName>
</protein>
<gene>
    <name evidence="2" type="ORF">SAMN02745181_0722</name>
</gene>
<dbReference type="STRING" id="1123071.SAMN02745181_0722"/>
<reference evidence="2 3" key="1">
    <citation type="submission" date="2016-11" db="EMBL/GenBank/DDBJ databases">
        <authorList>
            <person name="Jaros S."/>
            <person name="Januszkiewicz K."/>
            <person name="Wedrychowicz H."/>
        </authorList>
    </citation>
    <scope>NUCLEOTIDE SEQUENCE [LARGE SCALE GENOMIC DNA]</scope>
    <source>
        <strain evidence="2 3">DSM 18772</strain>
    </source>
</reference>
<dbReference type="EMBL" id="FQYR01000002">
    <property type="protein sequence ID" value="SHI71760.1"/>
    <property type="molecule type" value="Genomic_DNA"/>
</dbReference>
<accession>A0A1M6DEZ6</accession>
<feature type="compositionally biased region" description="Gly residues" evidence="1">
    <location>
        <begin position="71"/>
        <end position="80"/>
    </location>
</feature>
<sequence>MSIQTSPSVQLFLNLIGTRLTYQLADNTLVVLFVLIDGLSLVSNIETGCSPHRLNKTSWYPSSTLREATRGQGGDANQGE</sequence>
<name>A0A1M6DEZ6_9BACT</name>